<dbReference type="PANTHER" id="PTHR42879">
    <property type="entry name" value="3-OXOACYL-(ACYL-CARRIER-PROTEIN) REDUCTASE"/>
    <property type="match status" value="1"/>
</dbReference>
<comment type="similarity">
    <text evidence="2">Belongs to the short-chain dehydrogenases/reductases (SDR) family.</text>
</comment>
<sequence length="265" mass="27617">MSDLKGKVAIVTGGSGGIGRGIATRLGARGATVVVNGRSEERAAYVVDEIRAAGGNAHFQSGDVGSTSDMRTLAQSVVEQCGRIDIVVPNAGGFDEQARDPKVRGPFAGIDLERVTNFAGQALLGKLAVVQASVPYLRENGGSVVFVTSEGGRAPTPGQTGIAAFSAALIQVSKLLSKELSRDKIRVNCVCVTVVRDTPSWQAAFDHDDAVSVAHRRQYEKIVEKAPFGIASPPDIGDVVSFLASDESRYLTGAVLSPTGGLTLH</sequence>
<evidence type="ECO:0000256" key="3">
    <source>
        <dbReference type="ARBA" id="ARBA00022512"/>
    </source>
</evidence>
<name>A0A076EQ96_RHOOP</name>
<dbReference type="InterPro" id="IPR050259">
    <property type="entry name" value="SDR"/>
</dbReference>
<evidence type="ECO:0000313" key="7">
    <source>
        <dbReference type="Proteomes" id="UP000028488"/>
    </source>
</evidence>
<gene>
    <name evidence="6" type="ORF">EP51_27195</name>
</gene>
<accession>A0A076EQ96</accession>
<dbReference type="InterPro" id="IPR036291">
    <property type="entry name" value="NAD(P)-bd_dom_sf"/>
</dbReference>
<dbReference type="InterPro" id="IPR002347">
    <property type="entry name" value="SDR_fam"/>
</dbReference>
<keyword evidence="3" id="KW-0964">Secreted</keyword>
<evidence type="ECO:0000313" key="6">
    <source>
        <dbReference type="EMBL" id="AII08111.1"/>
    </source>
</evidence>
<dbReference type="AlphaFoldDB" id="A0A076EQ96"/>
<dbReference type="GO" id="GO:0004316">
    <property type="term" value="F:3-oxoacyl-[acyl-carrier-protein] reductase (NADPH) activity"/>
    <property type="evidence" value="ECO:0007669"/>
    <property type="project" value="UniProtKB-EC"/>
</dbReference>
<reference evidence="6 7" key="1">
    <citation type="submission" date="2014-07" db="EMBL/GenBank/DDBJ databases">
        <title>Genome Sequence of Rhodococcus opacus Strain R7, a Biodegrader of Mono- and Polycyclic Aromatic Hydrocarbons.</title>
        <authorList>
            <person name="Di Gennaro P."/>
            <person name="Zampolli J."/>
            <person name="Presti I."/>
            <person name="Cappelletti M."/>
            <person name="D'Ursi P."/>
            <person name="Orro A."/>
            <person name="Mezzelani A."/>
            <person name="Milanesi L."/>
        </authorList>
    </citation>
    <scope>NUCLEOTIDE SEQUENCE [LARGE SCALE GENOMIC DNA]</scope>
    <source>
        <strain evidence="6 7">R7</strain>
    </source>
</reference>
<comment type="subcellular location">
    <subcellularLocation>
        <location evidence="1">Secreted</location>
        <location evidence="1">Cell wall</location>
    </subcellularLocation>
</comment>
<dbReference type="eggNOG" id="COG1028">
    <property type="taxonomic scope" value="Bacteria"/>
</dbReference>
<dbReference type="Gene3D" id="3.40.50.720">
    <property type="entry name" value="NAD(P)-binding Rossmann-like Domain"/>
    <property type="match status" value="1"/>
</dbReference>
<evidence type="ECO:0000256" key="4">
    <source>
        <dbReference type="ARBA" id="ARBA00040781"/>
    </source>
</evidence>
<dbReference type="PANTHER" id="PTHR42879:SF2">
    <property type="entry name" value="3-OXOACYL-[ACYL-CARRIER-PROTEIN] REDUCTASE FABG"/>
    <property type="match status" value="1"/>
</dbReference>
<dbReference type="PRINTS" id="PR00081">
    <property type="entry name" value="GDHRDH"/>
</dbReference>
<keyword evidence="3" id="KW-0134">Cell wall</keyword>
<comment type="catalytic activity">
    <reaction evidence="5">
        <text>a (3R)-hydroxyacyl-[ACP] + NADP(+) = a 3-oxoacyl-[ACP] + NADPH + H(+)</text>
        <dbReference type="Rhea" id="RHEA:17397"/>
        <dbReference type="Rhea" id="RHEA-COMP:9916"/>
        <dbReference type="Rhea" id="RHEA-COMP:9945"/>
        <dbReference type="ChEBI" id="CHEBI:15378"/>
        <dbReference type="ChEBI" id="CHEBI:57783"/>
        <dbReference type="ChEBI" id="CHEBI:58349"/>
        <dbReference type="ChEBI" id="CHEBI:78776"/>
        <dbReference type="ChEBI" id="CHEBI:78827"/>
        <dbReference type="EC" id="1.1.1.100"/>
    </reaction>
    <physiologicalReaction direction="right-to-left" evidence="5">
        <dbReference type="Rhea" id="RHEA:17399"/>
    </physiologicalReaction>
</comment>
<dbReference type="Proteomes" id="UP000028488">
    <property type="component" value="Chromosome"/>
</dbReference>
<dbReference type="EMBL" id="CP008947">
    <property type="protein sequence ID" value="AII08111.1"/>
    <property type="molecule type" value="Genomic_DNA"/>
</dbReference>
<evidence type="ECO:0000256" key="5">
    <source>
        <dbReference type="ARBA" id="ARBA00047400"/>
    </source>
</evidence>
<evidence type="ECO:0000256" key="2">
    <source>
        <dbReference type="ARBA" id="ARBA00006484"/>
    </source>
</evidence>
<dbReference type="SUPFAM" id="SSF51735">
    <property type="entry name" value="NAD(P)-binding Rossmann-fold domains"/>
    <property type="match status" value="1"/>
</dbReference>
<organism evidence="6 7">
    <name type="scientific">Rhodococcus opacus</name>
    <name type="common">Nocardia opaca</name>
    <dbReference type="NCBI Taxonomy" id="37919"/>
    <lineage>
        <taxon>Bacteria</taxon>
        <taxon>Bacillati</taxon>
        <taxon>Actinomycetota</taxon>
        <taxon>Actinomycetes</taxon>
        <taxon>Mycobacteriales</taxon>
        <taxon>Nocardiaceae</taxon>
        <taxon>Rhodococcus</taxon>
    </lineage>
</organism>
<proteinExistence type="inferred from homology"/>
<dbReference type="Pfam" id="PF13561">
    <property type="entry name" value="adh_short_C2"/>
    <property type="match status" value="1"/>
</dbReference>
<evidence type="ECO:0000256" key="1">
    <source>
        <dbReference type="ARBA" id="ARBA00004191"/>
    </source>
</evidence>
<protein>
    <recommendedName>
        <fullName evidence="4">3-oxoacyl-[acyl-carrier-protein] reductase MabA</fullName>
    </recommendedName>
</protein>